<dbReference type="InterPro" id="IPR050189">
    <property type="entry name" value="MFS_Efflux_Transporters"/>
</dbReference>
<feature type="transmembrane region" description="Helical" evidence="8">
    <location>
        <begin position="81"/>
        <end position="102"/>
    </location>
</feature>
<dbReference type="Pfam" id="PF07690">
    <property type="entry name" value="MFS_1"/>
    <property type="match status" value="1"/>
</dbReference>
<feature type="transmembrane region" description="Helical" evidence="8">
    <location>
        <begin position="138"/>
        <end position="160"/>
    </location>
</feature>
<feature type="transmembrane region" description="Helical" evidence="8">
    <location>
        <begin position="311"/>
        <end position="335"/>
    </location>
</feature>
<evidence type="ECO:0000256" key="4">
    <source>
        <dbReference type="ARBA" id="ARBA00022475"/>
    </source>
</evidence>
<dbReference type="PRINTS" id="PR01035">
    <property type="entry name" value="TCRTETA"/>
</dbReference>
<dbReference type="PANTHER" id="PTHR43124">
    <property type="entry name" value="PURINE EFFLUX PUMP PBUE"/>
    <property type="match status" value="1"/>
</dbReference>
<feature type="transmembrane region" description="Helical" evidence="8">
    <location>
        <begin position="218"/>
        <end position="237"/>
    </location>
</feature>
<dbReference type="PROSITE" id="PS50850">
    <property type="entry name" value="MFS"/>
    <property type="match status" value="1"/>
</dbReference>
<dbReference type="SUPFAM" id="SSF103473">
    <property type="entry name" value="MFS general substrate transporter"/>
    <property type="match status" value="1"/>
</dbReference>
<name>A0ABT9XNR7_9BACL</name>
<evidence type="ECO:0000256" key="5">
    <source>
        <dbReference type="ARBA" id="ARBA00022692"/>
    </source>
</evidence>
<keyword evidence="11" id="KW-1185">Reference proteome</keyword>
<evidence type="ECO:0000313" key="10">
    <source>
        <dbReference type="EMBL" id="MDQ0191388.1"/>
    </source>
</evidence>
<feature type="transmembrane region" description="Helical" evidence="8">
    <location>
        <begin position="49"/>
        <end position="69"/>
    </location>
</feature>
<evidence type="ECO:0000259" key="9">
    <source>
        <dbReference type="PROSITE" id="PS50850"/>
    </source>
</evidence>
<dbReference type="EMBL" id="JAUSTP010000040">
    <property type="protein sequence ID" value="MDQ0191388.1"/>
    <property type="molecule type" value="Genomic_DNA"/>
</dbReference>
<organism evidence="10 11">
    <name type="scientific">Alicyclobacillus cycloheptanicus</name>
    <dbReference type="NCBI Taxonomy" id="1457"/>
    <lineage>
        <taxon>Bacteria</taxon>
        <taxon>Bacillati</taxon>
        <taxon>Bacillota</taxon>
        <taxon>Bacilli</taxon>
        <taxon>Bacillales</taxon>
        <taxon>Alicyclobacillaceae</taxon>
        <taxon>Alicyclobacillus</taxon>
    </lineage>
</organism>
<proteinExistence type="inferred from homology"/>
<comment type="caution">
    <text evidence="10">The sequence shown here is derived from an EMBL/GenBank/DDBJ whole genome shotgun (WGS) entry which is preliminary data.</text>
</comment>
<accession>A0ABT9XNR7</accession>
<evidence type="ECO:0000256" key="3">
    <source>
        <dbReference type="ARBA" id="ARBA00022448"/>
    </source>
</evidence>
<dbReference type="InterPro" id="IPR001958">
    <property type="entry name" value="Tet-R_TetA/multi-R_MdtG-like"/>
</dbReference>
<reference evidence="10 11" key="1">
    <citation type="submission" date="2023-07" db="EMBL/GenBank/DDBJ databases">
        <title>Genomic Encyclopedia of Type Strains, Phase IV (KMG-IV): sequencing the most valuable type-strain genomes for metagenomic binning, comparative biology and taxonomic classification.</title>
        <authorList>
            <person name="Goeker M."/>
        </authorList>
    </citation>
    <scope>NUCLEOTIDE SEQUENCE [LARGE SCALE GENOMIC DNA]</scope>
    <source>
        <strain evidence="10 11">DSM 4006</strain>
    </source>
</reference>
<sequence>MANTEPMHTGRLGKAVLLGSLTAFGPLSIDMYLPSLPSLTKDLHTTASMAQLSLTCCLLGLALGQLLAGPLSDARGRRTPLLAGVGVYAIASLLCAFTPSIWPLVVLRFIQGLAGAFGIVIARAVARDLYSGSELTRFYSLLMLVNGVAPILAPVVGGQLLRFTSWHGVFVVLTILGALMLTASALYLKESLPAERRVQGGIPKTLRNFRGLLSDRRFVGFAGSQGLVFAAMFSYISGSPFVIQNIFGLSAQAFSVIFAVNGVGIIIASQLAGRLSGRVGELRILMTGLLIACVFGLALLVVVLTGPNLTAVVICLFFVVASVGLVSTTATSLAMQSQGQAAGSASGLLGVAQMFAGGVAAPLVGLGGSYDAVPMGIVIAVCEAGAILSYGLAARTHNRTPYDEQPLSM</sequence>
<feature type="transmembrane region" description="Helical" evidence="8">
    <location>
        <begin position="347"/>
        <end position="366"/>
    </location>
</feature>
<dbReference type="InterPro" id="IPR004812">
    <property type="entry name" value="Efflux_drug-R_Bcr/CmlA"/>
</dbReference>
<dbReference type="InterPro" id="IPR036259">
    <property type="entry name" value="MFS_trans_sf"/>
</dbReference>
<keyword evidence="4 8" id="KW-1003">Cell membrane</keyword>
<keyword evidence="3 8" id="KW-0813">Transport</keyword>
<evidence type="ECO:0000256" key="1">
    <source>
        <dbReference type="ARBA" id="ARBA00004651"/>
    </source>
</evidence>
<dbReference type="NCBIfam" id="TIGR00710">
    <property type="entry name" value="efflux_Bcr_CflA"/>
    <property type="match status" value="1"/>
</dbReference>
<dbReference type="Gene3D" id="1.20.1720.10">
    <property type="entry name" value="Multidrug resistance protein D"/>
    <property type="match status" value="1"/>
</dbReference>
<dbReference type="PANTHER" id="PTHR43124:SF3">
    <property type="entry name" value="CHLORAMPHENICOL EFFLUX PUMP RV0191"/>
    <property type="match status" value="1"/>
</dbReference>
<comment type="subcellular location">
    <subcellularLocation>
        <location evidence="1 8">Cell membrane</location>
        <topology evidence="1 8">Multi-pass membrane protein</topology>
    </subcellularLocation>
</comment>
<evidence type="ECO:0000256" key="7">
    <source>
        <dbReference type="ARBA" id="ARBA00023136"/>
    </source>
</evidence>
<feature type="transmembrane region" description="Helical" evidence="8">
    <location>
        <begin position="372"/>
        <end position="393"/>
    </location>
</feature>
<evidence type="ECO:0000256" key="8">
    <source>
        <dbReference type="RuleBase" id="RU365088"/>
    </source>
</evidence>
<dbReference type="InterPro" id="IPR011701">
    <property type="entry name" value="MFS"/>
</dbReference>
<comment type="similarity">
    <text evidence="2 8">Belongs to the major facilitator superfamily. Bcr/CmlA family.</text>
</comment>
<evidence type="ECO:0000313" key="11">
    <source>
        <dbReference type="Proteomes" id="UP001232973"/>
    </source>
</evidence>
<feature type="domain" description="Major facilitator superfamily (MFS) profile" evidence="9">
    <location>
        <begin position="11"/>
        <end position="397"/>
    </location>
</feature>
<dbReference type="Proteomes" id="UP001232973">
    <property type="component" value="Unassembled WGS sequence"/>
</dbReference>
<keyword evidence="6 8" id="KW-1133">Transmembrane helix</keyword>
<gene>
    <name evidence="10" type="ORF">J2S03_003259</name>
</gene>
<protein>
    <recommendedName>
        <fullName evidence="8">Bcr/CflA family efflux transporter</fullName>
    </recommendedName>
</protein>
<keyword evidence="5 8" id="KW-0812">Transmembrane</keyword>
<feature type="transmembrane region" description="Helical" evidence="8">
    <location>
        <begin position="108"/>
        <end position="126"/>
    </location>
</feature>
<feature type="transmembrane region" description="Helical" evidence="8">
    <location>
        <begin position="166"/>
        <end position="188"/>
    </location>
</feature>
<feature type="transmembrane region" description="Helical" evidence="8">
    <location>
        <begin position="12"/>
        <end position="29"/>
    </location>
</feature>
<keyword evidence="7 8" id="KW-0472">Membrane</keyword>
<dbReference type="InterPro" id="IPR020846">
    <property type="entry name" value="MFS_dom"/>
</dbReference>
<evidence type="ECO:0000256" key="2">
    <source>
        <dbReference type="ARBA" id="ARBA00006236"/>
    </source>
</evidence>
<feature type="transmembrane region" description="Helical" evidence="8">
    <location>
        <begin position="284"/>
        <end position="305"/>
    </location>
</feature>
<feature type="transmembrane region" description="Helical" evidence="8">
    <location>
        <begin position="249"/>
        <end position="272"/>
    </location>
</feature>
<evidence type="ECO:0000256" key="6">
    <source>
        <dbReference type="ARBA" id="ARBA00022989"/>
    </source>
</evidence>
<dbReference type="CDD" id="cd17320">
    <property type="entry name" value="MFS_MdfA_MDR_like"/>
    <property type="match status" value="1"/>
</dbReference>